<keyword evidence="1" id="KW-0812">Transmembrane</keyword>
<proteinExistence type="predicted"/>
<sequence>MLKWSKIIILISLCLFAFFIVQFGTWILGFPEILEYPIEDGIYVDEGQVFGCLIAGWIGIAIFTLPITCLTFLSSEIKKLRVVGAWLGLVGISFWIFWICFTSPFLFWGYNPIFITIWICGLIGCVGMGAGSILALIDYYKKENNVKTEQ</sequence>
<feature type="transmembrane region" description="Helical" evidence="1">
    <location>
        <begin position="113"/>
        <end position="137"/>
    </location>
</feature>
<evidence type="ECO:0000256" key="1">
    <source>
        <dbReference type="SAM" id="Phobius"/>
    </source>
</evidence>
<evidence type="ECO:0000313" key="3">
    <source>
        <dbReference type="Proteomes" id="UP000254792"/>
    </source>
</evidence>
<keyword evidence="1" id="KW-0472">Membrane</keyword>
<keyword evidence="1" id="KW-1133">Transmembrane helix</keyword>
<dbReference type="Proteomes" id="UP000254792">
    <property type="component" value="Chromosome"/>
</dbReference>
<protein>
    <recommendedName>
        <fullName evidence="4">Transmembrane protein</fullName>
    </recommendedName>
</protein>
<dbReference type="AlphaFoldDB" id="A0A345Z2D7"/>
<dbReference type="KEGG" id="salx:SALLE_v1c00900"/>
<accession>A0A345Z2D7</accession>
<dbReference type="RefSeq" id="WP_115557695.1">
    <property type="nucleotide sequence ID" value="NZ_CP031376.1"/>
</dbReference>
<gene>
    <name evidence="2" type="ORF">SALLE_v1c00900</name>
</gene>
<reference evidence="2 3" key="1">
    <citation type="submission" date="2018-07" db="EMBL/GenBank/DDBJ databases">
        <title>Complete genome sequence of Spiroplasma alleghenense PLHS-1 (ATCC 51752).</title>
        <authorList>
            <person name="Chou L."/>
            <person name="Lee T.-Y."/>
            <person name="Tsai Y.-M."/>
            <person name="Kuo C.-H."/>
        </authorList>
    </citation>
    <scope>NUCLEOTIDE SEQUENCE [LARGE SCALE GENOMIC DNA]</scope>
    <source>
        <strain evidence="2 3">PLHS-1</strain>
    </source>
</reference>
<feature type="transmembrane region" description="Helical" evidence="1">
    <location>
        <begin position="48"/>
        <end position="73"/>
    </location>
</feature>
<feature type="transmembrane region" description="Helical" evidence="1">
    <location>
        <begin position="7"/>
        <end position="28"/>
    </location>
</feature>
<feature type="transmembrane region" description="Helical" evidence="1">
    <location>
        <begin position="85"/>
        <end position="107"/>
    </location>
</feature>
<organism evidence="2 3">
    <name type="scientific">Spiroplasma alleghenense</name>
    <dbReference type="NCBI Taxonomy" id="216931"/>
    <lineage>
        <taxon>Bacteria</taxon>
        <taxon>Bacillati</taxon>
        <taxon>Mycoplasmatota</taxon>
        <taxon>Mollicutes</taxon>
        <taxon>Entomoplasmatales</taxon>
        <taxon>Spiroplasmataceae</taxon>
        <taxon>Spiroplasma</taxon>
    </lineage>
</organism>
<name>A0A345Z2D7_9MOLU</name>
<keyword evidence="3" id="KW-1185">Reference proteome</keyword>
<evidence type="ECO:0000313" key="2">
    <source>
        <dbReference type="EMBL" id="AXK50766.1"/>
    </source>
</evidence>
<evidence type="ECO:0008006" key="4">
    <source>
        <dbReference type="Google" id="ProtNLM"/>
    </source>
</evidence>
<dbReference type="EMBL" id="CP031376">
    <property type="protein sequence ID" value="AXK50766.1"/>
    <property type="molecule type" value="Genomic_DNA"/>
</dbReference>